<organism evidence="2 3">
    <name type="scientific">Desmophyllum pertusum</name>
    <dbReference type="NCBI Taxonomy" id="174260"/>
    <lineage>
        <taxon>Eukaryota</taxon>
        <taxon>Metazoa</taxon>
        <taxon>Cnidaria</taxon>
        <taxon>Anthozoa</taxon>
        <taxon>Hexacorallia</taxon>
        <taxon>Scleractinia</taxon>
        <taxon>Caryophylliina</taxon>
        <taxon>Caryophylliidae</taxon>
        <taxon>Desmophyllum</taxon>
    </lineage>
</organism>
<evidence type="ECO:0000313" key="2">
    <source>
        <dbReference type="EMBL" id="KAJ7309268.1"/>
    </source>
</evidence>
<protein>
    <submittedName>
        <fullName evidence="2">Elongation of fatty acids protein 2</fullName>
    </submittedName>
</protein>
<evidence type="ECO:0000256" key="1">
    <source>
        <dbReference type="SAM" id="MobiDB-lite"/>
    </source>
</evidence>
<dbReference type="EMBL" id="MU828115">
    <property type="protein sequence ID" value="KAJ7309268.1"/>
    <property type="molecule type" value="Genomic_DNA"/>
</dbReference>
<name>A0A9X0CCB3_9CNID</name>
<dbReference type="OrthoDB" id="3050365at2759"/>
<reference evidence="2" key="1">
    <citation type="submission" date="2023-01" db="EMBL/GenBank/DDBJ databases">
        <title>Genome assembly of the deep-sea coral Lophelia pertusa.</title>
        <authorList>
            <person name="Herrera S."/>
            <person name="Cordes E."/>
        </authorList>
    </citation>
    <scope>NUCLEOTIDE SEQUENCE</scope>
    <source>
        <strain evidence="2">USNM1676648</strain>
        <tissue evidence="2">Polyp</tissue>
    </source>
</reference>
<keyword evidence="3" id="KW-1185">Reference proteome</keyword>
<sequence>LKWENTNEDELIQYLVEEKGFSEDRIRSGIKSLQKLVRVPPKDDSIPFSKFFLLRVLQVRERARIRKDQKPRKPNPQQVESSRNPNKATCVVQLSVRAVTNTSR</sequence>
<proteinExistence type="predicted"/>
<comment type="caution">
    <text evidence="2">The sequence shown here is derived from an EMBL/GenBank/DDBJ whole genome shotgun (WGS) entry which is preliminary data.</text>
</comment>
<dbReference type="Proteomes" id="UP001163046">
    <property type="component" value="Unassembled WGS sequence"/>
</dbReference>
<feature type="compositionally biased region" description="Polar residues" evidence="1">
    <location>
        <begin position="75"/>
        <end position="87"/>
    </location>
</feature>
<accession>A0A9X0CCB3</accession>
<gene>
    <name evidence="2" type="primary">FEN1_2</name>
    <name evidence="2" type="ORF">OS493_040303</name>
</gene>
<feature type="non-terminal residue" evidence="2">
    <location>
        <position position="1"/>
    </location>
</feature>
<evidence type="ECO:0000313" key="3">
    <source>
        <dbReference type="Proteomes" id="UP001163046"/>
    </source>
</evidence>
<dbReference type="AlphaFoldDB" id="A0A9X0CCB3"/>
<feature type="region of interest" description="Disordered" evidence="1">
    <location>
        <begin position="64"/>
        <end position="93"/>
    </location>
</feature>